<evidence type="ECO:0000256" key="3">
    <source>
        <dbReference type="ARBA" id="ARBA00022723"/>
    </source>
</evidence>
<comment type="cofactor">
    <cofactor evidence="1">
        <name>Zn(2+)</name>
        <dbReference type="ChEBI" id="CHEBI:29105"/>
    </cofactor>
</comment>
<dbReference type="Proteomes" id="UP001494588">
    <property type="component" value="Unassembled WGS sequence"/>
</dbReference>
<name>A0ABU9QF44_9BURK</name>
<keyword evidence="5" id="KW-0862">Zinc</keyword>
<dbReference type="InterPro" id="IPR002933">
    <property type="entry name" value="Peptidase_M20"/>
</dbReference>
<comment type="similarity">
    <text evidence="2">Belongs to the peptidase M20A family.</text>
</comment>
<evidence type="ECO:0000256" key="5">
    <source>
        <dbReference type="ARBA" id="ARBA00022833"/>
    </source>
</evidence>
<evidence type="ECO:0000313" key="7">
    <source>
        <dbReference type="EMBL" id="MEM5288041.1"/>
    </source>
</evidence>
<keyword evidence="8" id="KW-1185">Reference proteome</keyword>
<gene>
    <name evidence="7" type="ORF">V4C55_20105</name>
</gene>
<keyword evidence="3" id="KW-0479">Metal-binding</keyword>
<evidence type="ECO:0000256" key="4">
    <source>
        <dbReference type="ARBA" id="ARBA00022801"/>
    </source>
</evidence>
<dbReference type="Pfam" id="PF07687">
    <property type="entry name" value="M20_dimer"/>
    <property type="match status" value="1"/>
</dbReference>
<dbReference type="InterPro" id="IPR050072">
    <property type="entry name" value="Peptidase_M20A"/>
</dbReference>
<evidence type="ECO:0000256" key="1">
    <source>
        <dbReference type="ARBA" id="ARBA00001947"/>
    </source>
</evidence>
<feature type="domain" description="Peptidase M20 dimerisation" evidence="6">
    <location>
        <begin position="180"/>
        <end position="288"/>
    </location>
</feature>
<dbReference type="SUPFAM" id="SSF53187">
    <property type="entry name" value="Zn-dependent exopeptidases"/>
    <property type="match status" value="1"/>
</dbReference>
<protein>
    <submittedName>
        <fullName evidence="7">M20 family metallopeptidase</fullName>
    </submittedName>
</protein>
<proteinExistence type="inferred from homology"/>
<dbReference type="SUPFAM" id="SSF55031">
    <property type="entry name" value="Bacterial exopeptidase dimerisation domain"/>
    <property type="match status" value="1"/>
</dbReference>
<dbReference type="InterPro" id="IPR011650">
    <property type="entry name" value="Peptidase_M20_dimer"/>
</dbReference>
<sequence length="395" mass="41844">MTGAVDTASIVELLTALVRVPSRGGIDACLPVLECVEAWLVERGVGARRLVSEEGEPLALYAEIRGSQEGPHYVLDATLDTAGFGDESTWTFPPLSAHVADGWLYGRGSADSKAAVAIFAHLAAAFARRTDAFSGTLGVLFDLDEHTGRFGGARAFFDSVHAPRPDGVFIGYPGSDRIVVGARGFIRAKLVVRGVAAHSGASSTRGLNAAIRGAQLAAALNDLALDADEDFGRPAQLTVTGIRSGDGTFTRVPDRCELDIDCRLTPHFDAAHAQRVIEDTVREHDAHYDASLATSIEWITGWPAYRVPEANPMAHALYQAARNELGVDLPRVVAGPSNIGNYLASLGIPALCGFGVQCVGIHAADERIELASIAPVYGIYERALLALLTTGHPRS</sequence>
<dbReference type="EMBL" id="JAZHGC010000016">
    <property type="protein sequence ID" value="MEM5288041.1"/>
    <property type="molecule type" value="Genomic_DNA"/>
</dbReference>
<comment type="caution">
    <text evidence="7">The sequence shown here is derived from an EMBL/GenBank/DDBJ whole genome shotgun (WGS) entry which is preliminary data.</text>
</comment>
<dbReference type="PANTHER" id="PTHR43808:SF8">
    <property type="entry name" value="PEPTIDASE M20 DIMERISATION DOMAIN-CONTAINING PROTEIN"/>
    <property type="match status" value="1"/>
</dbReference>
<dbReference type="RefSeq" id="WP_201652232.1">
    <property type="nucleotide sequence ID" value="NZ_CAJHCS010000015.1"/>
</dbReference>
<dbReference type="Gene3D" id="3.30.70.360">
    <property type="match status" value="1"/>
</dbReference>
<evidence type="ECO:0000256" key="2">
    <source>
        <dbReference type="ARBA" id="ARBA00006247"/>
    </source>
</evidence>
<reference evidence="7 8" key="1">
    <citation type="submission" date="2024-01" db="EMBL/GenBank/DDBJ databases">
        <title>The diversity of rhizobia nodulating Mimosa spp. in eleven states of Brazil covering several biomes is determined by host plant, location, and edaphic factors.</title>
        <authorList>
            <person name="Rouws L."/>
            <person name="Barauna A."/>
            <person name="Beukes C."/>
            <person name="De Faria S.M."/>
            <person name="Gross E."/>
            <person name="Dos Reis Junior F.B."/>
            <person name="Simon M."/>
            <person name="Maluk M."/>
            <person name="Odee D.W."/>
            <person name="Kenicer G."/>
            <person name="Young J.P.W."/>
            <person name="Reis V.M."/>
            <person name="Zilli J."/>
            <person name="James E.K."/>
        </authorList>
    </citation>
    <scope>NUCLEOTIDE SEQUENCE [LARGE SCALE GENOMIC DNA]</scope>
    <source>
        <strain evidence="7 8">JPY77</strain>
    </source>
</reference>
<organism evidence="7 8">
    <name type="scientific">Paraburkholderia sabiae</name>
    <dbReference type="NCBI Taxonomy" id="273251"/>
    <lineage>
        <taxon>Bacteria</taxon>
        <taxon>Pseudomonadati</taxon>
        <taxon>Pseudomonadota</taxon>
        <taxon>Betaproteobacteria</taxon>
        <taxon>Burkholderiales</taxon>
        <taxon>Burkholderiaceae</taxon>
        <taxon>Paraburkholderia</taxon>
    </lineage>
</organism>
<evidence type="ECO:0000259" key="6">
    <source>
        <dbReference type="Pfam" id="PF07687"/>
    </source>
</evidence>
<dbReference type="Pfam" id="PF01546">
    <property type="entry name" value="Peptidase_M20"/>
    <property type="match status" value="1"/>
</dbReference>
<dbReference type="Gene3D" id="3.40.630.10">
    <property type="entry name" value="Zn peptidases"/>
    <property type="match status" value="1"/>
</dbReference>
<evidence type="ECO:0000313" key="8">
    <source>
        <dbReference type="Proteomes" id="UP001494588"/>
    </source>
</evidence>
<dbReference type="InterPro" id="IPR036264">
    <property type="entry name" value="Bact_exopeptidase_dim_dom"/>
</dbReference>
<keyword evidence="4" id="KW-0378">Hydrolase</keyword>
<dbReference type="PANTHER" id="PTHR43808">
    <property type="entry name" value="ACETYLORNITHINE DEACETYLASE"/>
    <property type="match status" value="1"/>
</dbReference>
<accession>A0ABU9QF44</accession>